<comment type="caution">
    <text evidence="3">The sequence shown here is derived from an EMBL/GenBank/DDBJ whole genome shotgun (WGS) entry which is preliminary data.</text>
</comment>
<feature type="transmembrane region" description="Helical" evidence="1">
    <location>
        <begin position="35"/>
        <end position="57"/>
    </location>
</feature>
<gene>
    <name evidence="3" type="ORF">BET03_06925</name>
</gene>
<keyword evidence="1" id="KW-0472">Membrane</keyword>
<protein>
    <recommendedName>
        <fullName evidence="2">CAAX prenyl protease 2/Lysostaphin resistance protein A-like domain-containing protein</fullName>
    </recommendedName>
</protein>
<feature type="transmembrane region" description="Helical" evidence="1">
    <location>
        <begin position="193"/>
        <end position="212"/>
    </location>
</feature>
<organism evidence="3 4">
    <name type="scientific">Thermohalobacter berrensis</name>
    <dbReference type="NCBI Taxonomy" id="99594"/>
    <lineage>
        <taxon>Bacteria</taxon>
        <taxon>Bacillati</taxon>
        <taxon>Bacillota</taxon>
        <taxon>Tissierellia</taxon>
        <taxon>Tissierellales</taxon>
        <taxon>Thermohalobacteraceae</taxon>
        <taxon>Thermohalobacter</taxon>
    </lineage>
</organism>
<evidence type="ECO:0000256" key="1">
    <source>
        <dbReference type="SAM" id="Phobius"/>
    </source>
</evidence>
<dbReference type="GO" id="GO:0004175">
    <property type="term" value="F:endopeptidase activity"/>
    <property type="evidence" value="ECO:0007669"/>
    <property type="project" value="UniProtKB-ARBA"/>
</dbReference>
<dbReference type="Proteomes" id="UP000284177">
    <property type="component" value="Unassembled WGS sequence"/>
</dbReference>
<name>A0A419SU87_9FIRM</name>
<keyword evidence="1" id="KW-0812">Transmembrane</keyword>
<sequence length="260" mass="30131">MQALVSGIVGLAILILTIVYYKATKKYSQKYKEKTKLIAIIFIIINAISAILLQFLIKRISGAFIVGQIIGLFLNYIILKAQLRTAQSLADINWLRGSSFLKRNFNLKGIDWKLIFKTSLILLIWTIIIFEISNPQINPELIKDFKKDLRWLSILNTLLVIWILGPIREEITFRFLGVNLFLHWFGKGKFKKFISITIPSIVWMFLHSGVLINNWIKYIQVLPLGIACGYILYRKDIEHSILIHIIFNIFASIYSIILFI</sequence>
<feature type="transmembrane region" description="Helical" evidence="1">
    <location>
        <begin position="150"/>
        <end position="167"/>
    </location>
</feature>
<feature type="transmembrane region" description="Helical" evidence="1">
    <location>
        <begin position="6"/>
        <end position="23"/>
    </location>
</feature>
<proteinExistence type="predicted"/>
<dbReference type="GO" id="GO:0080120">
    <property type="term" value="P:CAAX-box protein maturation"/>
    <property type="evidence" value="ECO:0007669"/>
    <property type="project" value="UniProtKB-ARBA"/>
</dbReference>
<feature type="transmembrane region" description="Helical" evidence="1">
    <location>
        <begin position="63"/>
        <end position="79"/>
    </location>
</feature>
<keyword evidence="1" id="KW-1133">Transmembrane helix</keyword>
<feature type="transmembrane region" description="Helical" evidence="1">
    <location>
        <begin position="240"/>
        <end position="259"/>
    </location>
</feature>
<reference evidence="3 4" key="1">
    <citation type="submission" date="2016-08" db="EMBL/GenBank/DDBJ databases">
        <title>Novel Firmicutes and Novel Genomes.</title>
        <authorList>
            <person name="Poppleton D.I."/>
            <person name="Gribaldo S."/>
        </authorList>
    </citation>
    <scope>NUCLEOTIDE SEQUENCE [LARGE SCALE GENOMIC DNA]</scope>
    <source>
        <strain evidence="3 4">CTT3</strain>
    </source>
</reference>
<dbReference type="InterPro" id="IPR003675">
    <property type="entry name" value="Rce1/LyrA-like_dom"/>
</dbReference>
<feature type="transmembrane region" description="Helical" evidence="1">
    <location>
        <begin position="218"/>
        <end position="233"/>
    </location>
</feature>
<feature type="transmembrane region" description="Helical" evidence="1">
    <location>
        <begin position="112"/>
        <end position="130"/>
    </location>
</feature>
<dbReference type="RefSeq" id="WP_120170732.1">
    <property type="nucleotide sequence ID" value="NZ_MCIB01000040.1"/>
</dbReference>
<evidence type="ECO:0000313" key="3">
    <source>
        <dbReference type="EMBL" id="RKD28765.1"/>
    </source>
</evidence>
<keyword evidence="4" id="KW-1185">Reference proteome</keyword>
<dbReference type="Pfam" id="PF02517">
    <property type="entry name" value="Rce1-like"/>
    <property type="match status" value="1"/>
</dbReference>
<evidence type="ECO:0000259" key="2">
    <source>
        <dbReference type="Pfam" id="PF02517"/>
    </source>
</evidence>
<dbReference type="EMBL" id="MCIB01000040">
    <property type="protein sequence ID" value="RKD28765.1"/>
    <property type="molecule type" value="Genomic_DNA"/>
</dbReference>
<evidence type="ECO:0000313" key="4">
    <source>
        <dbReference type="Proteomes" id="UP000284177"/>
    </source>
</evidence>
<dbReference type="AlphaFoldDB" id="A0A419SU87"/>
<accession>A0A419SU87</accession>
<feature type="domain" description="CAAX prenyl protease 2/Lysostaphin resistance protein A-like" evidence="2">
    <location>
        <begin position="155"/>
        <end position="250"/>
    </location>
</feature>
<dbReference type="OrthoDB" id="1953400at2"/>